<dbReference type="GO" id="GO:0005743">
    <property type="term" value="C:mitochondrial inner membrane"/>
    <property type="evidence" value="ECO:0007669"/>
    <property type="project" value="UniProtKB-SubCell"/>
</dbReference>
<evidence type="ECO:0000256" key="11">
    <source>
        <dbReference type="PROSITE-ProRule" id="PRU00282"/>
    </source>
</evidence>
<sequence length="340" mass="37555">MSNNRGSTSIPGLPGTAQYFIHSPVSNGLHKIDQEIKDEFKGIKLFSKEYYWTCTLGGILACGPTHSAVTPLDLVKCRRQVDSSLYKSNIEGWRTILKTEGFGGIWTGFGATFIGYSFQGAGKYGFYEFFKEKYTELVGEKTATKYKTTLYLAASASAEFLADIALCPFEAIKVKTQTTIPPYATNVFDGWSKITAKEGIAGLYKGLTPLWLRQIPYTMCKFATFETVVEWIYKQMAKPKNEYSKLQQTGVSFVGGYIAGIFCAVVSHPADVMVSKINNEKTATESTAQASARIYKRIGFAGLWNGLPVRILMIGTLTGCQWLIYDSFKAYIGLPTTGGH</sequence>
<evidence type="ECO:0000256" key="8">
    <source>
        <dbReference type="ARBA" id="ARBA00023128"/>
    </source>
</evidence>
<dbReference type="VEuPathDB" id="FungiDB:BON22_3369"/>
<evidence type="ECO:0000256" key="5">
    <source>
        <dbReference type="ARBA" id="ARBA00022737"/>
    </source>
</evidence>
<dbReference type="PhylomeDB" id="A0A061AMX9"/>
<keyword evidence="9 11" id="KW-0472">Membrane</keyword>
<dbReference type="GO" id="GO:0005315">
    <property type="term" value="F:phosphate transmembrane transporter activity"/>
    <property type="evidence" value="ECO:0007669"/>
    <property type="project" value="InterPro"/>
</dbReference>
<keyword evidence="4 11" id="KW-0812">Transmembrane</keyword>
<evidence type="ECO:0000256" key="4">
    <source>
        <dbReference type="ARBA" id="ARBA00022692"/>
    </source>
</evidence>
<name>A0A061AMX9_CYBFA</name>
<evidence type="ECO:0000256" key="2">
    <source>
        <dbReference type="ARBA" id="ARBA00006375"/>
    </source>
</evidence>
<dbReference type="Pfam" id="PF00153">
    <property type="entry name" value="Mito_carr"/>
    <property type="match status" value="3"/>
</dbReference>
<evidence type="ECO:0000313" key="13">
    <source>
        <dbReference type="EMBL" id="CDR38908.1"/>
    </source>
</evidence>
<proteinExistence type="inferred from homology"/>
<evidence type="ECO:0000256" key="6">
    <source>
        <dbReference type="ARBA" id="ARBA00022792"/>
    </source>
</evidence>
<comment type="similarity">
    <text evidence="2 12">Belongs to the mitochondrial carrier (TC 2.A.29) family.</text>
</comment>
<dbReference type="PROSITE" id="PS50920">
    <property type="entry name" value="SOLCAR"/>
    <property type="match status" value="3"/>
</dbReference>
<dbReference type="InterPro" id="IPR018108">
    <property type="entry name" value="MCP_transmembrane"/>
</dbReference>
<dbReference type="FunFam" id="1.50.40.10:FF:000076">
    <property type="entry name" value="Mitochondrial phosphate carrier protein 2"/>
    <property type="match status" value="1"/>
</dbReference>
<evidence type="ECO:0000256" key="10">
    <source>
        <dbReference type="ARBA" id="ARBA00054508"/>
    </source>
</evidence>
<feature type="repeat" description="Solcar" evidence="11">
    <location>
        <begin position="49"/>
        <end position="133"/>
    </location>
</feature>
<keyword evidence="6" id="KW-0999">Mitochondrion inner membrane</keyword>
<dbReference type="GO" id="GO:0035434">
    <property type="term" value="P:copper ion transmembrane transport"/>
    <property type="evidence" value="ECO:0007669"/>
    <property type="project" value="UniProtKB-ARBA"/>
</dbReference>
<comment type="function">
    <text evidence="10">Transport of phosphate groups from the cytosol to the mitochondrial matrix.</text>
</comment>
<keyword evidence="3 12" id="KW-0813">Transport</keyword>
<keyword evidence="5" id="KW-0677">Repeat</keyword>
<evidence type="ECO:0000256" key="7">
    <source>
        <dbReference type="ARBA" id="ARBA00022989"/>
    </source>
</evidence>
<evidence type="ECO:0000256" key="1">
    <source>
        <dbReference type="ARBA" id="ARBA00004448"/>
    </source>
</evidence>
<comment type="subcellular location">
    <subcellularLocation>
        <location evidence="1">Mitochondrion inner membrane</location>
        <topology evidence="1">Multi-pass membrane protein</topology>
    </subcellularLocation>
</comment>
<dbReference type="InterPro" id="IPR044677">
    <property type="entry name" value="SLC25A3/Pic2/Mir1-like"/>
</dbReference>
<dbReference type="OrthoDB" id="427452at2759"/>
<evidence type="ECO:0000256" key="12">
    <source>
        <dbReference type="RuleBase" id="RU000488"/>
    </source>
</evidence>
<dbReference type="Gene3D" id="1.50.40.10">
    <property type="entry name" value="Mitochondrial carrier domain"/>
    <property type="match status" value="1"/>
</dbReference>
<feature type="repeat" description="Solcar" evidence="11">
    <location>
        <begin position="146"/>
        <end position="231"/>
    </location>
</feature>
<accession>A0A061AMX9</accession>
<gene>
    <name evidence="13" type="ORF">CYFA0S_02e08372g</name>
</gene>
<protein>
    <submittedName>
        <fullName evidence="13">CYFA0S02e08372g1_1</fullName>
    </submittedName>
</protein>
<feature type="repeat" description="Solcar" evidence="11">
    <location>
        <begin position="247"/>
        <end position="331"/>
    </location>
</feature>
<dbReference type="SUPFAM" id="SSF103506">
    <property type="entry name" value="Mitochondrial carrier"/>
    <property type="match status" value="1"/>
</dbReference>
<evidence type="ECO:0000256" key="9">
    <source>
        <dbReference type="ARBA" id="ARBA00023136"/>
    </source>
</evidence>
<evidence type="ECO:0000256" key="3">
    <source>
        <dbReference type="ARBA" id="ARBA00022448"/>
    </source>
</evidence>
<dbReference type="PANTHER" id="PTHR45671:SF10">
    <property type="entry name" value="SOLUTE CARRIER FAMILY 25 MEMBER 3"/>
    <property type="match status" value="1"/>
</dbReference>
<organism evidence="13">
    <name type="scientific">Cyberlindnera fabianii</name>
    <name type="common">Yeast</name>
    <name type="synonym">Hansenula fabianii</name>
    <dbReference type="NCBI Taxonomy" id="36022"/>
    <lineage>
        <taxon>Eukaryota</taxon>
        <taxon>Fungi</taxon>
        <taxon>Dikarya</taxon>
        <taxon>Ascomycota</taxon>
        <taxon>Saccharomycotina</taxon>
        <taxon>Saccharomycetes</taxon>
        <taxon>Phaffomycetales</taxon>
        <taxon>Phaffomycetaceae</taxon>
        <taxon>Cyberlindnera</taxon>
    </lineage>
</organism>
<keyword evidence="8" id="KW-0496">Mitochondrion</keyword>
<dbReference type="AlphaFoldDB" id="A0A061AMX9"/>
<dbReference type="GO" id="GO:1990547">
    <property type="term" value="P:mitochondrial phosphate ion transmembrane transport"/>
    <property type="evidence" value="ECO:0007669"/>
    <property type="project" value="InterPro"/>
</dbReference>
<dbReference type="EMBL" id="LK052887">
    <property type="protein sequence ID" value="CDR38908.1"/>
    <property type="molecule type" value="Genomic_DNA"/>
</dbReference>
<dbReference type="InterPro" id="IPR023395">
    <property type="entry name" value="MCP_dom_sf"/>
</dbReference>
<reference evidence="13" key="1">
    <citation type="journal article" date="2014" name="Genome Announc.">
        <title>Genome sequence of the yeast Cyberlindnera fabianii (Hansenula fabianii).</title>
        <authorList>
            <person name="Freel K.C."/>
            <person name="Sarilar V."/>
            <person name="Neuveglise C."/>
            <person name="Devillers H."/>
            <person name="Friedrich A."/>
            <person name="Schacherer J."/>
        </authorList>
    </citation>
    <scope>NUCLEOTIDE SEQUENCE</scope>
    <source>
        <strain evidence="13">YJS4271</strain>
    </source>
</reference>
<dbReference type="PANTHER" id="PTHR45671">
    <property type="entry name" value="SOLUTE CARRIER FAMILY 25 (MITOCHONDRIAL CARRIER PHOSPHATE CARRIER), MEMBER 3, LIKE-RELATED-RELATED"/>
    <property type="match status" value="1"/>
</dbReference>
<keyword evidence="7" id="KW-1133">Transmembrane helix</keyword>
<dbReference type="FunFam" id="1.50.40.10:FF:000131">
    <property type="entry name" value="Mitochondrial phosphate carrier protein 2"/>
    <property type="match status" value="1"/>
</dbReference>